<organism evidence="1">
    <name type="scientific">Myoviridae sp. ctlRg1</name>
    <dbReference type="NCBI Taxonomy" id="2826692"/>
    <lineage>
        <taxon>Viruses</taxon>
        <taxon>Duplodnaviria</taxon>
        <taxon>Heunggongvirae</taxon>
        <taxon>Uroviricota</taxon>
        <taxon>Caudoviricetes</taxon>
    </lineage>
</organism>
<protein>
    <submittedName>
        <fullName evidence="1">Uncharacterized protein</fullName>
    </submittedName>
</protein>
<dbReference type="EMBL" id="BK014834">
    <property type="protein sequence ID" value="DAD77820.1"/>
    <property type="molecule type" value="Genomic_DNA"/>
</dbReference>
<proteinExistence type="predicted"/>
<evidence type="ECO:0000313" key="1">
    <source>
        <dbReference type="EMBL" id="DAD77820.1"/>
    </source>
</evidence>
<reference evidence="1" key="1">
    <citation type="journal article" date="2021" name="Proc. Natl. Acad. Sci. U.S.A.">
        <title>A Catalog of Tens of Thousands of Viruses from Human Metagenomes Reveals Hidden Associations with Chronic Diseases.</title>
        <authorList>
            <person name="Tisza M.J."/>
            <person name="Buck C.B."/>
        </authorList>
    </citation>
    <scope>NUCLEOTIDE SEQUENCE</scope>
    <source>
        <strain evidence="1">CtlRg1</strain>
    </source>
</reference>
<accession>A0A8S5M6I3</accession>
<sequence>MILQKKKNTFNESKNAQFSYWRVFLKVRTIAS</sequence>
<name>A0A8S5M6I3_9CAUD</name>